<evidence type="ECO:0000256" key="5">
    <source>
        <dbReference type="SAM" id="Coils"/>
    </source>
</evidence>
<dbReference type="CDD" id="cd03399">
    <property type="entry name" value="SPFH_flotillin"/>
    <property type="match status" value="1"/>
</dbReference>
<gene>
    <name evidence="8" type="primary">Flo1</name>
    <name evidence="8" type="ORF">GZH46_02868</name>
</gene>
<keyword evidence="9" id="KW-1185">Reference proteome</keyword>
<proteinExistence type="inferred from homology"/>
<comment type="similarity">
    <text evidence="2 4">Belongs to the band 7/mec-2 family. Flotillin subfamily.</text>
</comment>
<dbReference type="Gene3D" id="3.30.479.30">
    <property type="entry name" value="Band 7 domain"/>
    <property type="match status" value="1"/>
</dbReference>
<dbReference type="SUPFAM" id="SSF117892">
    <property type="entry name" value="Band 7/SPFH domain"/>
    <property type="match status" value="1"/>
</dbReference>
<dbReference type="Pfam" id="PF01145">
    <property type="entry name" value="Band_7"/>
    <property type="match status" value="1"/>
</dbReference>
<dbReference type="SMART" id="SM00244">
    <property type="entry name" value="PHB"/>
    <property type="match status" value="1"/>
</dbReference>
<name>A0ABQ7S5H0_9ACAR</name>
<accession>A0ABQ7S5H0</accession>
<comment type="caution">
    <text evidence="8">The sequence shown here is derived from an EMBL/GenBank/DDBJ whole genome shotgun (WGS) entry which is preliminary data.</text>
</comment>
<comment type="subcellular location">
    <subcellularLocation>
        <location evidence="1">Membrane</location>
    </subcellularLocation>
</comment>
<sequence>CIMPRFVTCGPNEAIIVSGCCHSNPLMVPGGRVFVWPLFHRIQRISLNTMTLEVSSAKVYSEGGVPVTVKGVAQVKIQGKDLASLRAATEMFLDKAEDEIMDIARATLEGHQRSIIASMPIQSIYQKRKEFSTKVGQSATSDLIDMGLTLVSYTVQDISDTEGYLAALGQEKTIDVKTSARKEISKATASAKVDEIESEKKRLMTQAQYNATIAEAKRNFEISKAEYDGEVYRKKAESDLAETLQSAITRQTIVREQMEAKLAEREKESELLEKKIQQKLNELKAKQEVRADAEYFRKRVLAEAHKIKAEKEAQAHAEAIRIKAQAEADVVRKKGEAHAEQLRNKALAFKEYQNAAKIEMVLAMLPRVTAEISAPLAQCNSVRVVSQDGTVGFAKITNEIFGVINQLGSAVGQLTSQAVSSSTGDITQTRRPSSSDQDKGLPSRQPSTLFGTMQRSSRS</sequence>
<dbReference type="PANTHER" id="PTHR13806">
    <property type="entry name" value="FLOTILLIN-RELATED"/>
    <property type="match status" value="1"/>
</dbReference>
<evidence type="ECO:0000256" key="1">
    <source>
        <dbReference type="ARBA" id="ARBA00004370"/>
    </source>
</evidence>
<dbReference type="InterPro" id="IPR036013">
    <property type="entry name" value="Band_7/SPFH_dom_sf"/>
</dbReference>
<dbReference type="InterPro" id="IPR027705">
    <property type="entry name" value="Flotillin_fam"/>
</dbReference>
<reference evidence="8 9" key="1">
    <citation type="submission" date="2020-10" db="EMBL/GenBank/DDBJ databases">
        <authorList>
            <person name="Klimov P.B."/>
            <person name="Dyachkov S.M."/>
            <person name="Chetverikov P.E."/>
        </authorList>
    </citation>
    <scope>NUCLEOTIDE SEQUENCE [LARGE SCALE GENOMIC DNA]</scope>
    <source>
        <strain evidence="8">BMOC 18-1129-001#AD2665</strain>
        <tissue evidence="8">Entire mites</tissue>
    </source>
</reference>
<evidence type="ECO:0000256" key="3">
    <source>
        <dbReference type="ARBA" id="ARBA00023136"/>
    </source>
</evidence>
<keyword evidence="3" id="KW-0472">Membrane</keyword>
<feature type="compositionally biased region" description="Polar residues" evidence="6">
    <location>
        <begin position="444"/>
        <end position="459"/>
    </location>
</feature>
<keyword evidence="5" id="KW-0175">Coiled coil</keyword>
<feature type="region of interest" description="Disordered" evidence="6">
    <location>
        <begin position="420"/>
        <end position="459"/>
    </location>
</feature>
<evidence type="ECO:0000256" key="4">
    <source>
        <dbReference type="RuleBase" id="RU366054"/>
    </source>
</evidence>
<evidence type="ECO:0000313" key="8">
    <source>
        <dbReference type="EMBL" id="KAG9508631.1"/>
    </source>
</evidence>
<dbReference type="Proteomes" id="UP000825002">
    <property type="component" value="Unassembled WGS sequence"/>
</dbReference>
<dbReference type="Pfam" id="PF15975">
    <property type="entry name" value="Flot"/>
    <property type="match status" value="1"/>
</dbReference>
<organism evidence="8 9">
    <name type="scientific">Fragariocoptes setiger</name>
    <dbReference type="NCBI Taxonomy" id="1670756"/>
    <lineage>
        <taxon>Eukaryota</taxon>
        <taxon>Metazoa</taxon>
        <taxon>Ecdysozoa</taxon>
        <taxon>Arthropoda</taxon>
        <taxon>Chelicerata</taxon>
        <taxon>Arachnida</taxon>
        <taxon>Acari</taxon>
        <taxon>Acariformes</taxon>
        <taxon>Trombidiformes</taxon>
        <taxon>Prostigmata</taxon>
        <taxon>Eupodina</taxon>
        <taxon>Eriophyoidea</taxon>
        <taxon>Phytoptidae</taxon>
        <taxon>Fragariocoptes</taxon>
    </lineage>
</organism>
<feature type="non-terminal residue" evidence="8">
    <location>
        <position position="1"/>
    </location>
</feature>
<feature type="coiled-coil region" evidence="5">
    <location>
        <begin position="255"/>
        <end position="289"/>
    </location>
</feature>
<dbReference type="InterPro" id="IPR031905">
    <property type="entry name" value="Flotillin_C"/>
</dbReference>
<feature type="compositionally biased region" description="Polar residues" evidence="6">
    <location>
        <begin position="420"/>
        <end position="435"/>
    </location>
</feature>
<dbReference type="PANTHER" id="PTHR13806:SF46">
    <property type="entry name" value="FLOTILLIN-1-RELATED"/>
    <property type="match status" value="1"/>
</dbReference>
<evidence type="ECO:0000259" key="7">
    <source>
        <dbReference type="SMART" id="SM00244"/>
    </source>
</evidence>
<protein>
    <submittedName>
        <fullName evidence="8">Flotillin-1</fullName>
    </submittedName>
</protein>
<feature type="domain" description="Band 7" evidence="7">
    <location>
        <begin position="4"/>
        <end position="172"/>
    </location>
</feature>
<evidence type="ECO:0000256" key="6">
    <source>
        <dbReference type="SAM" id="MobiDB-lite"/>
    </source>
</evidence>
<dbReference type="InterPro" id="IPR001107">
    <property type="entry name" value="Band_7"/>
</dbReference>
<evidence type="ECO:0000313" key="9">
    <source>
        <dbReference type="Proteomes" id="UP000825002"/>
    </source>
</evidence>
<dbReference type="EMBL" id="JAIFTH010001209">
    <property type="protein sequence ID" value="KAG9508631.1"/>
    <property type="molecule type" value="Genomic_DNA"/>
</dbReference>
<evidence type="ECO:0000256" key="2">
    <source>
        <dbReference type="ARBA" id="ARBA00007161"/>
    </source>
</evidence>